<comment type="caution">
    <text evidence="2">The sequence shown here is derived from an EMBL/GenBank/DDBJ whole genome shotgun (WGS) entry which is preliminary data.</text>
</comment>
<dbReference type="GeneID" id="64667924"/>
<name>A0AAD4HNL1_9AGAM</name>
<feature type="non-terminal residue" evidence="2">
    <location>
        <position position="185"/>
    </location>
</feature>
<sequence length="185" mass="20904">VSTRLDLSWGTRGSGAALEELCRVTNDKLESLPDMQPFTVLIPGTTCIFICISTIFSRAPHFSRGRIYPVHIKIALARAFQAAAARQLCAKLTKRLQKLKLKDMIVMDVVVSGGVASNIFYRILLRFPLLELCTGRCFNTPISPQRLRFNTDNAAMIAWALMHRFLAYDDCPVDLRTKWSIEDIR</sequence>
<dbReference type="Proteomes" id="UP001195769">
    <property type="component" value="Unassembled WGS sequence"/>
</dbReference>
<dbReference type="AlphaFoldDB" id="A0AAD4HNL1"/>
<evidence type="ECO:0008006" key="4">
    <source>
        <dbReference type="Google" id="ProtNLM"/>
    </source>
</evidence>
<dbReference type="Gene3D" id="3.30.420.40">
    <property type="match status" value="2"/>
</dbReference>
<dbReference type="RefSeq" id="XP_041228466.1">
    <property type="nucleotide sequence ID" value="XM_041373626.1"/>
</dbReference>
<evidence type="ECO:0000313" key="2">
    <source>
        <dbReference type="EMBL" id="KAG1902891.1"/>
    </source>
</evidence>
<reference evidence="2" key="1">
    <citation type="journal article" date="2020" name="New Phytol.">
        <title>Comparative genomics reveals dynamic genome evolution in host specialist ectomycorrhizal fungi.</title>
        <authorList>
            <person name="Lofgren L.A."/>
            <person name="Nguyen N.H."/>
            <person name="Vilgalys R."/>
            <person name="Ruytinx J."/>
            <person name="Liao H.L."/>
            <person name="Branco S."/>
            <person name="Kuo A."/>
            <person name="LaButti K."/>
            <person name="Lipzen A."/>
            <person name="Andreopoulos W."/>
            <person name="Pangilinan J."/>
            <person name="Riley R."/>
            <person name="Hundley H."/>
            <person name="Na H."/>
            <person name="Barry K."/>
            <person name="Grigoriev I.V."/>
            <person name="Stajich J.E."/>
            <person name="Kennedy P.G."/>
        </authorList>
    </citation>
    <scope>NUCLEOTIDE SEQUENCE</scope>
    <source>
        <strain evidence="2">FC203</strain>
    </source>
</reference>
<keyword evidence="1" id="KW-0812">Transmembrane</keyword>
<dbReference type="InterPro" id="IPR000905">
    <property type="entry name" value="Gcp-like_dom"/>
</dbReference>
<proteinExistence type="predicted"/>
<accession>A0AAD4HNL1</accession>
<keyword evidence="1" id="KW-1133">Transmembrane helix</keyword>
<keyword evidence="1" id="KW-0472">Membrane</keyword>
<dbReference type="PANTHER" id="PTHR11735:SF11">
    <property type="entry name" value="TRNA THREONYLCARBAMOYLADENOSINE BIOSYNTHESIS PROTEIN TSAB"/>
    <property type="match status" value="1"/>
</dbReference>
<feature type="non-terminal residue" evidence="2">
    <location>
        <position position="1"/>
    </location>
</feature>
<dbReference type="GO" id="GO:0005829">
    <property type="term" value="C:cytosol"/>
    <property type="evidence" value="ECO:0007669"/>
    <property type="project" value="TreeGrafter"/>
</dbReference>
<feature type="transmembrane region" description="Helical" evidence="1">
    <location>
        <begin position="38"/>
        <end position="56"/>
    </location>
</feature>
<organism evidence="2 3">
    <name type="scientific">Suillus fuscotomentosus</name>
    <dbReference type="NCBI Taxonomy" id="1912939"/>
    <lineage>
        <taxon>Eukaryota</taxon>
        <taxon>Fungi</taxon>
        <taxon>Dikarya</taxon>
        <taxon>Basidiomycota</taxon>
        <taxon>Agaricomycotina</taxon>
        <taxon>Agaricomycetes</taxon>
        <taxon>Agaricomycetidae</taxon>
        <taxon>Boletales</taxon>
        <taxon>Suillineae</taxon>
        <taxon>Suillaceae</taxon>
        <taxon>Suillus</taxon>
    </lineage>
</organism>
<dbReference type="PANTHER" id="PTHR11735">
    <property type="entry name" value="TRNA N6-ADENOSINE THREONYLCARBAMOYLTRANSFERASE"/>
    <property type="match status" value="1"/>
</dbReference>
<keyword evidence="3" id="KW-1185">Reference proteome</keyword>
<gene>
    <name evidence="2" type="ORF">F5891DRAFT_911187</name>
</gene>
<evidence type="ECO:0000313" key="3">
    <source>
        <dbReference type="Proteomes" id="UP001195769"/>
    </source>
</evidence>
<protein>
    <recommendedName>
        <fullName evidence="4">N(6)-L-threonylcarbamoyladenine synthase</fullName>
    </recommendedName>
</protein>
<dbReference type="EMBL" id="JABBWK010000015">
    <property type="protein sequence ID" value="KAG1902891.1"/>
    <property type="molecule type" value="Genomic_DNA"/>
</dbReference>
<evidence type="ECO:0000256" key="1">
    <source>
        <dbReference type="SAM" id="Phobius"/>
    </source>
</evidence>